<feature type="transmembrane region" description="Helical" evidence="9">
    <location>
        <begin position="47"/>
        <end position="73"/>
    </location>
</feature>
<keyword evidence="6 12" id="KW-0067">ATP-binding</keyword>
<sequence length="627" mass="68342">MSDSEERPASDEGGSESGRGAIAAAADDVRRPLLSLLRDGGRGNLRWVGAGTVSSVIAQFLSNLDMFVVGLAFDAMFNGEGYDLPLVPAGWIPAEPTGMLWFTAALLVGLKLVDMTFGIVAEYSFFLFAQRTLHRIRVDAFDRVQRLDMGFFDTQQTGEVMSVLNNDVNSLEQFLEVGPNLGVVAAAMFASSVVYMALLNWQLALVSVAVAPLLLAANVWFGARHEARNDDVREETGILNALLETNISGIQTVKAFGGERYETERVTDRSATHRTASWRAHMVGVGHQPALRMIAGVAFVATLFVGTEWAIDSRFWFLPGTITAGELVPFMYYTQQLVLPVRFLAWVTGLYKGATASAKRILGVQRIEPPREDGRTELNDPDGRVEYDDASFAYPGTDERVLHDIDLAVESGETVGLVGETGAGKSTLLKLLQAYYDPDEGSVRVDGTDARDITRESLRTSIGYVAQDPFLFTGTIRENIAYSVDDATDDAVEAAAREAGAHEFIASLEQGYDAEVGERGVMLSGGQRQRIALARVLLADPPMFIFDEATSHVDNRTEVLIQRSLDAVTEDRTTFVVAHRLSTVRDADRIVVVDDGAIVEQGTHDELLDLDGKYADLWKVQVGAVGT</sequence>
<keyword evidence="2" id="KW-0813">Transport</keyword>
<dbReference type="OrthoDB" id="121502at2157"/>
<dbReference type="PANTHER" id="PTHR24221">
    <property type="entry name" value="ATP-BINDING CASSETTE SUB-FAMILY B"/>
    <property type="match status" value="1"/>
</dbReference>
<dbReference type="PANTHER" id="PTHR24221:SF654">
    <property type="entry name" value="ATP-BINDING CASSETTE SUB-FAMILY B MEMBER 6"/>
    <property type="match status" value="1"/>
</dbReference>
<evidence type="ECO:0000256" key="1">
    <source>
        <dbReference type="ARBA" id="ARBA00004651"/>
    </source>
</evidence>
<keyword evidence="7 9" id="KW-1133">Transmembrane helix</keyword>
<accession>A0A7U3WB18</accession>
<feature type="transmembrane region" description="Helical" evidence="9">
    <location>
        <begin position="181"/>
        <end position="198"/>
    </location>
</feature>
<dbReference type="Gene3D" id="3.40.50.300">
    <property type="entry name" value="P-loop containing nucleotide triphosphate hydrolases"/>
    <property type="match status" value="1"/>
</dbReference>
<feature type="transmembrane region" description="Helical" evidence="9">
    <location>
        <begin position="100"/>
        <end position="128"/>
    </location>
</feature>
<evidence type="ECO:0000256" key="5">
    <source>
        <dbReference type="ARBA" id="ARBA00022741"/>
    </source>
</evidence>
<name>A0A7U3WB18_9EURY</name>
<keyword evidence="13" id="KW-1185">Reference proteome</keyword>
<dbReference type="InterPro" id="IPR027417">
    <property type="entry name" value="P-loop_NTPase"/>
</dbReference>
<feature type="transmembrane region" description="Helical" evidence="9">
    <location>
        <begin position="204"/>
        <end position="223"/>
    </location>
</feature>
<dbReference type="FunFam" id="3.40.50.300:FF:000221">
    <property type="entry name" value="Multidrug ABC transporter ATP-binding protein"/>
    <property type="match status" value="1"/>
</dbReference>
<dbReference type="GeneID" id="60588727"/>
<dbReference type="Pfam" id="PF00005">
    <property type="entry name" value="ABC_tran"/>
    <property type="match status" value="1"/>
</dbReference>
<keyword evidence="3" id="KW-1003">Cell membrane</keyword>
<dbReference type="EMBL" id="CP065856">
    <property type="protein sequence ID" value="QPV64813.1"/>
    <property type="molecule type" value="Genomic_DNA"/>
</dbReference>
<dbReference type="CDD" id="cd18565">
    <property type="entry name" value="ABC_6TM_exporter_like"/>
    <property type="match status" value="1"/>
</dbReference>
<evidence type="ECO:0000256" key="2">
    <source>
        <dbReference type="ARBA" id="ARBA00022448"/>
    </source>
</evidence>
<dbReference type="AlphaFoldDB" id="A0A7U3WB18"/>
<dbReference type="InterPro" id="IPR003593">
    <property type="entry name" value="AAA+_ATPase"/>
</dbReference>
<dbReference type="InterPro" id="IPR039421">
    <property type="entry name" value="Type_1_exporter"/>
</dbReference>
<dbReference type="RefSeq" id="WP_198063573.1">
    <property type="nucleotide sequence ID" value="NZ_CP065856.1"/>
</dbReference>
<dbReference type="SUPFAM" id="SSF52540">
    <property type="entry name" value="P-loop containing nucleoside triphosphate hydrolases"/>
    <property type="match status" value="1"/>
</dbReference>
<dbReference type="SUPFAM" id="SSF90123">
    <property type="entry name" value="ABC transporter transmembrane region"/>
    <property type="match status" value="1"/>
</dbReference>
<dbReference type="PROSITE" id="PS50929">
    <property type="entry name" value="ABC_TM1F"/>
    <property type="match status" value="1"/>
</dbReference>
<dbReference type="Gene3D" id="1.20.1560.10">
    <property type="entry name" value="ABC transporter type 1, transmembrane domain"/>
    <property type="match status" value="1"/>
</dbReference>
<dbReference type="PROSITE" id="PS00211">
    <property type="entry name" value="ABC_TRANSPORTER_1"/>
    <property type="match status" value="1"/>
</dbReference>
<evidence type="ECO:0000259" key="10">
    <source>
        <dbReference type="PROSITE" id="PS50893"/>
    </source>
</evidence>
<dbReference type="InterPro" id="IPR011527">
    <property type="entry name" value="ABC1_TM_dom"/>
</dbReference>
<proteinExistence type="predicted"/>
<dbReference type="InterPro" id="IPR003439">
    <property type="entry name" value="ABC_transporter-like_ATP-bd"/>
</dbReference>
<dbReference type="Proteomes" id="UP000595001">
    <property type="component" value="Chromosome"/>
</dbReference>
<keyword evidence="4 9" id="KW-0812">Transmembrane</keyword>
<dbReference type="SMART" id="SM00382">
    <property type="entry name" value="AAA"/>
    <property type="match status" value="1"/>
</dbReference>
<dbReference type="KEGG" id="hlt:I7X12_09500"/>
<evidence type="ECO:0000259" key="11">
    <source>
        <dbReference type="PROSITE" id="PS50929"/>
    </source>
</evidence>
<dbReference type="InterPro" id="IPR036640">
    <property type="entry name" value="ABC1_TM_sf"/>
</dbReference>
<evidence type="ECO:0000256" key="3">
    <source>
        <dbReference type="ARBA" id="ARBA00022475"/>
    </source>
</evidence>
<organism evidence="12 13">
    <name type="scientific">Halosimplex litoreum</name>
    <dbReference type="NCBI Taxonomy" id="1198301"/>
    <lineage>
        <taxon>Archaea</taxon>
        <taxon>Methanobacteriati</taxon>
        <taxon>Methanobacteriota</taxon>
        <taxon>Stenosarchaea group</taxon>
        <taxon>Halobacteria</taxon>
        <taxon>Halobacteriales</taxon>
        <taxon>Haloarculaceae</taxon>
        <taxon>Halosimplex</taxon>
    </lineage>
</organism>
<evidence type="ECO:0000256" key="6">
    <source>
        <dbReference type="ARBA" id="ARBA00022840"/>
    </source>
</evidence>
<evidence type="ECO:0000313" key="12">
    <source>
        <dbReference type="EMBL" id="QPV64813.1"/>
    </source>
</evidence>
<dbReference type="GO" id="GO:0016887">
    <property type="term" value="F:ATP hydrolysis activity"/>
    <property type="evidence" value="ECO:0007669"/>
    <property type="project" value="InterPro"/>
</dbReference>
<feature type="domain" description="ABC transporter" evidence="10">
    <location>
        <begin position="385"/>
        <end position="620"/>
    </location>
</feature>
<dbReference type="GO" id="GO:0140359">
    <property type="term" value="F:ABC-type transporter activity"/>
    <property type="evidence" value="ECO:0007669"/>
    <property type="project" value="InterPro"/>
</dbReference>
<gene>
    <name evidence="12" type="ORF">I7X12_09500</name>
</gene>
<feature type="domain" description="ABC transmembrane type-1" evidence="11">
    <location>
        <begin position="50"/>
        <end position="353"/>
    </location>
</feature>
<evidence type="ECO:0000256" key="9">
    <source>
        <dbReference type="SAM" id="Phobius"/>
    </source>
</evidence>
<keyword evidence="8 9" id="KW-0472">Membrane</keyword>
<evidence type="ECO:0000313" key="13">
    <source>
        <dbReference type="Proteomes" id="UP000595001"/>
    </source>
</evidence>
<evidence type="ECO:0000256" key="8">
    <source>
        <dbReference type="ARBA" id="ARBA00023136"/>
    </source>
</evidence>
<dbReference type="InterPro" id="IPR017871">
    <property type="entry name" value="ABC_transporter-like_CS"/>
</dbReference>
<dbReference type="GO" id="GO:0005524">
    <property type="term" value="F:ATP binding"/>
    <property type="evidence" value="ECO:0007669"/>
    <property type="project" value="UniProtKB-KW"/>
</dbReference>
<dbReference type="Pfam" id="PF00664">
    <property type="entry name" value="ABC_membrane"/>
    <property type="match status" value="1"/>
</dbReference>
<reference evidence="12 13" key="1">
    <citation type="submission" date="2020-12" db="EMBL/GenBank/DDBJ databases">
        <title>Halosimplex halophilum sp. nov. and Halosimplex salinum sp. nov., two new members of the genus Halosimplex.</title>
        <authorList>
            <person name="Cui H.L."/>
        </authorList>
    </citation>
    <scope>NUCLEOTIDE SEQUENCE [LARGE SCALE GENOMIC DNA]</scope>
    <source>
        <strain evidence="12 13">YGH94</strain>
    </source>
</reference>
<comment type="subcellular location">
    <subcellularLocation>
        <location evidence="1">Cell membrane</location>
        <topology evidence="1">Multi-pass membrane protein</topology>
    </subcellularLocation>
</comment>
<dbReference type="PROSITE" id="PS50893">
    <property type="entry name" value="ABC_TRANSPORTER_2"/>
    <property type="match status" value="1"/>
</dbReference>
<evidence type="ECO:0000256" key="4">
    <source>
        <dbReference type="ARBA" id="ARBA00022692"/>
    </source>
</evidence>
<keyword evidence="5" id="KW-0547">Nucleotide-binding</keyword>
<protein>
    <submittedName>
        <fullName evidence="12">ABC transporter ATP-binding protein</fullName>
    </submittedName>
</protein>
<evidence type="ECO:0000256" key="7">
    <source>
        <dbReference type="ARBA" id="ARBA00022989"/>
    </source>
</evidence>
<dbReference type="GO" id="GO:0005886">
    <property type="term" value="C:plasma membrane"/>
    <property type="evidence" value="ECO:0007669"/>
    <property type="project" value="UniProtKB-SubCell"/>
</dbReference>
<feature type="transmembrane region" description="Helical" evidence="9">
    <location>
        <begin position="290"/>
        <end position="311"/>
    </location>
</feature>